<organism evidence="1 2">
    <name type="scientific">Melipona quadrifasciata</name>
    <dbReference type="NCBI Taxonomy" id="166423"/>
    <lineage>
        <taxon>Eukaryota</taxon>
        <taxon>Metazoa</taxon>
        <taxon>Ecdysozoa</taxon>
        <taxon>Arthropoda</taxon>
        <taxon>Hexapoda</taxon>
        <taxon>Insecta</taxon>
        <taxon>Pterygota</taxon>
        <taxon>Neoptera</taxon>
        <taxon>Endopterygota</taxon>
        <taxon>Hymenoptera</taxon>
        <taxon>Apocrita</taxon>
        <taxon>Aculeata</taxon>
        <taxon>Apoidea</taxon>
        <taxon>Anthophila</taxon>
        <taxon>Apidae</taxon>
        <taxon>Melipona</taxon>
    </lineage>
</organism>
<protein>
    <submittedName>
        <fullName evidence="1">Uncharacterized protein</fullName>
    </submittedName>
</protein>
<proteinExistence type="predicted"/>
<evidence type="ECO:0000313" key="2">
    <source>
        <dbReference type="Proteomes" id="UP000053105"/>
    </source>
</evidence>
<dbReference type="EMBL" id="KQ435743">
    <property type="protein sequence ID" value="KOX76653.1"/>
    <property type="molecule type" value="Genomic_DNA"/>
</dbReference>
<name>A0A0M9A609_9HYME</name>
<dbReference type="Proteomes" id="UP000053105">
    <property type="component" value="Unassembled WGS sequence"/>
</dbReference>
<keyword evidence="2" id="KW-1185">Reference proteome</keyword>
<sequence>MQGREAKKKKREGTECQAHTCINFRHSARSMAGSMRLAGIHGDLRVLLQETVSRESCTKWSF</sequence>
<accession>A0A0M9A609</accession>
<gene>
    <name evidence="1" type="ORF">WN51_11882</name>
</gene>
<dbReference type="AlphaFoldDB" id="A0A0M9A609"/>
<evidence type="ECO:0000313" key="1">
    <source>
        <dbReference type="EMBL" id="KOX76653.1"/>
    </source>
</evidence>
<reference evidence="1 2" key="1">
    <citation type="submission" date="2015-07" db="EMBL/GenBank/DDBJ databases">
        <title>The genome of Melipona quadrifasciata.</title>
        <authorList>
            <person name="Pan H."/>
            <person name="Kapheim K."/>
        </authorList>
    </citation>
    <scope>NUCLEOTIDE SEQUENCE [LARGE SCALE GENOMIC DNA]</scope>
    <source>
        <strain evidence="1">0111107301</strain>
        <tissue evidence="1">Whole body</tissue>
    </source>
</reference>